<reference evidence="3 4" key="1">
    <citation type="submission" date="2017-01" db="EMBL/GenBank/DDBJ databases">
        <authorList>
            <person name="Varghese N."/>
            <person name="Submissions S."/>
        </authorList>
    </citation>
    <scope>NUCLEOTIDE SEQUENCE [LARGE SCALE GENOMIC DNA]</scope>
    <source>
        <strain evidence="3 4">ATCC 23464</strain>
    </source>
</reference>
<comment type="caution">
    <text evidence="3">The sequence shown here is derived from an EMBL/GenBank/DDBJ whole genome shotgun (WGS) entry which is preliminary data.</text>
</comment>
<dbReference type="PANTHER" id="PTHR21240:SF30">
    <property type="entry name" value="AMIDOHYDROLASE-RELATED DOMAIN-CONTAINING PROTEIN-RELATED"/>
    <property type="match status" value="1"/>
</dbReference>
<dbReference type="InterPro" id="IPR006680">
    <property type="entry name" value="Amidohydro-rel"/>
</dbReference>
<keyword evidence="1" id="KW-0456">Lyase</keyword>
<dbReference type="Proteomes" id="UP000186666">
    <property type="component" value="Unassembled WGS sequence"/>
</dbReference>
<dbReference type="RefSeq" id="WP_068587412.1">
    <property type="nucleotide sequence ID" value="NZ_FTNK01000021.1"/>
</dbReference>
<dbReference type="SUPFAM" id="SSF51556">
    <property type="entry name" value="Metallo-dependent hydrolases"/>
    <property type="match status" value="1"/>
</dbReference>
<evidence type="ECO:0000313" key="3">
    <source>
        <dbReference type="EMBL" id="SIR59116.1"/>
    </source>
</evidence>
<evidence type="ECO:0000259" key="2">
    <source>
        <dbReference type="Pfam" id="PF04909"/>
    </source>
</evidence>
<sequence>MKIIALEEHFTNPALNADIQKQVKKLSPHFYEAYGNNGLGGSPNSEELIDMENLRLANMDANGIDIQCLSYSAPGAQILPPSEAIYFAKEANDYLADSIKAHPDRFVGFAMLPTAAPEQAAIELERAVRQLNFKGFMINGCTDGLFLDHVKFRPILEAASALDVPLFLHPSLISKGIQESYYGGFDPIVSTRFATSGFGWHAETGIHAMRMILGGVFDEYPNLQIILGHWGEMIPPFLDRMDSTLSGAAKHLERSVSEYFTSQMYVTPSGMWSLPQLMMNMQIMGADRIMYSVDYPFIKNDEARAFIENAPISSLDKEKITHINAEKLLKL</sequence>
<evidence type="ECO:0000313" key="4">
    <source>
        <dbReference type="Proteomes" id="UP000186666"/>
    </source>
</evidence>
<dbReference type="Gene3D" id="3.20.20.140">
    <property type="entry name" value="Metal-dependent hydrolases"/>
    <property type="match status" value="1"/>
</dbReference>
<dbReference type="InterPro" id="IPR032466">
    <property type="entry name" value="Metal_Hydrolase"/>
</dbReference>
<gene>
    <name evidence="3" type="ORF">SAMN05421578_12118</name>
</gene>
<evidence type="ECO:0000256" key="1">
    <source>
        <dbReference type="ARBA" id="ARBA00023239"/>
    </source>
</evidence>
<feature type="domain" description="Amidohydrolase-related" evidence="2">
    <location>
        <begin position="69"/>
        <end position="331"/>
    </location>
</feature>
<proteinExistence type="predicted"/>
<dbReference type="Pfam" id="PF04909">
    <property type="entry name" value="Amidohydro_2"/>
    <property type="match status" value="1"/>
</dbReference>
<name>A0ABY1KF84_9BACL</name>
<protein>
    <recommendedName>
        <fullName evidence="2">Amidohydrolase-related domain-containing protein</fullName>
    </recommendedName>
</protein>
<organism evidence="3 4">
    <name type="scientific">Paenibacillus macquariensis</name>
    <dbReference type="NCBI Taxonomy" id="948756"/>
    <lineage>
        <taxon>Bacteria</taxon>
        <taxon>Bacillati</taxon>
        <taxon>Bacillota</taxon>
        <taxon>Bacilli</taxon>
        <taxon>Bacillales</taxon>
        <taxon>Paenibacillaceae</taxon>
        <taxon>Paenibacillus</taxon>
    </lineage>
</organism>
<keyword evidence="4" id="KW-1185">Reference proteome</keyword>
<dbReference type="InterPro" id="IPR032465">
    <property type="entry name" value="ACMSD"/>
</dbReference>
<accession>A0ABY1KF84</accession>
<dbReference type="PANTHER" id="PTHR21240">
    <property type="entry name" value="2-AMINO-3-CARBOXYLMUCONATE-6-SEMIALDEHYDE DECARBOXYLASE"/>
    <property type="match status" value="1"/>
</dbReference>
<dbReference type="EMBL" id="FTNK01000021">
    <property type="protein sequence ID" value="SIR59116.1"/>
    <property type="molecule type" value="Genomic_DNA"/>
</dbReference>